<dbReference type="AlphaFoldDB" id="A0A1D2MYV4"/>
<dbReference type="InterPro" id="IPR013937">
    <property type="entry name" value="Sorting_nexin_C"/>
</dbReference>
<dbReference type="Proteomes" id="UP000094527">
    <property type="component" value="Unassembled WGS sequence"/>
</dbReference>
<dbReference type="Gene3D" id="3.30.1520.10">
    <property type="entry name" value="Phox-like domain"/>
    <property type="match status" value="1"/>
</dbReference>
<dbReference type="SMART" id="SM00313">
    <property type="entry name" value="PXA"/>
    <property type="match status" value="1"/>
</dbReference>
<dbReference type="PROSITE" id="PS50195">
    <property type="entry name" value="PX"/>
    <property type="match status" value="1"/>
</dbReference>
<dbReference type="GO" id="GO:0035091">
    <property type="term" value="F:phosphatidylinositol binding"/>
    <property type="evidence" value="ECO:0007669"/>
    <property type="project" value="InterPro"/>
</dbReference>
<dbReference type="InterPro" id="IPR001683">
    <property type="entry name" value="PX_dom"/>
</dbReference>
<gene>
    <name evidence="6" type="ORF">Ocin01_08505</name>
</gene>
<dbReference type="InterPro" id="IPR044926">
    <property type="entry name" value="RGS_subdomain_2"/>
</dbReference>
<evidence type="ECO:0000256" key="1">
    <source>
        <dbReference type="ARBA" id="ARBA00010883"/>
    </source>
</evidence>
<dbReference type="SMART" id="SM00315">
    <property type="entry name" value="RGS"/>
    <property type="match status" value="1"/>
</dbReference>
<feature type="region of interest" description="Disordered" evidence="2">
    <location>
        <begin position="992"/>
        <end position="1021"/>
    </location>
</feature>
<feature type="domain" description="PX" evidence="4">
    <location>
        <begin position="623"/>
        <end position="746"/>
    </location>
</feature>
<feature type="domain" description="RGS" evidence="3">
    <location>
        <begin position="402"/>
        <end position="530"/>
    </location>
</feature>
<dbReference type="Pfam" id="PF08628">
    <property type="entry name" value="Nexin_C"/>
    <property type="match status" value="1"/>
</dbReference>
<dbReference type="PANTHER" id="PTHR22775">
    <property type="entry name" value="SORTING NEXIN"/>
    <property type="match status" value="1"/>
</dbReference>
<comment type="similarity">
    <text evidence="1">Belongs to the sorting nexin family.</text>
</comment>
<proteinExistence type="inferred from homology"/>
<dbReference type="PROSITE" id="PS51207">
    <property type="entry name" value="PXA"/>
    <property type="match status" value="1"/>
</dbReference>
<evidence type="ECO:0000313" key="7">
    <source>
        <dbReference type="Proteomes" id="UP000094527"/>
    </source>
</evidence>
<dbReference type="Gene3D" id="1.10.167.10">
    <property type="entry name" value="Regulator of G-protein Signalling 4, domain 2"/>
    <property type="match status" value="1"/>
</dbReference>
<evidence type="ECO:0000259" key="5">
    <source>
        <dbReference type="PROSITE" id="PS51207"/>
    </source>
</evidence>
<dbReference type="PANTHER" id="PTHR22775:SF3">
    <property type="entry name" value="SORTING NEXIN-13"/>
    <property type="match status" value="1"/>
</dbReference>
<dbReference type="GO" id="GO:0005769">
    <property type="term" value="C:early endosome"/>
    <property type="evidence" value="ECO:0007669"/>
    <property type="project" value="TreeGrafter"/>
</dbReference>
<dbReference type="InterPro" id="IPR036871">
    <property type="entry name" value="PX_dom_sf"/>
</dbReference>
<dbReference type="PROSITE" id="PS50132">
    <property type="entry name" value="RGS"/>
    <property type="match status" value="1"/>
</dbReference>
<accession>A0A1D2MYV4</accession>
<reference evidence="6 7" key="1">
    <citation type="journal article" date="2016" name="Genome Biol. Evol.">
        <title>Gene Family Evolution Reflects Adaptation to Soil Environmental Stressors in the Genome of the Collembolan Orchesella cincta.</title>
        <authorList>
            <person name="Faddeeva-Vakhrusheva A."/>
            <person name="Derks M.F."/>
            <person name="Anvar S.Y."/>
            <person name="Agamennone V."/>
            <person name="Suring W."/>
            <person name="Smit S."/>
            <person name="van Straalen N.M."/>
            <person name="Roelofs D."/>
        </authorList>
    </citation>
    <scope>NUCLEOTIDE SEQUENCE [LARGE SCALE GENOMIC DNA]</scope>
    <source>
        <tissue evidence="6">Mixed pool</tissue>
    </source>
</reference>
<organism evidence="6 7">
    <name type="scientific">Orchesella cincta</name>
    <name type="common">Springtail</name>
    <name type="synonym">Podura cincta</name>
    <dbReference type="NCBI Taxonomy" id="48709"/>
    <lineage>
        <taxon>Eukaryota</taxon>
        <taxon>Metazoa</taxon>
        <taxon>Ecdysozoa</taxon>
        <taxon>Arthropoda</taxon>
        <taxon>Hexapoda</taxon>
        <taxon>Collembola</taxon>
        <taxon>Entomobryomorpha</taxon>
        <taxon>Entomobryoidea</taxon>
        <taxon>Orchesellidae</taxon>
        <taxon>Orchesellinae</taxon>
        <taxon>Orchesella</taxon>
    </lineage>
</organism>
<name>A0A1D2MYV4_ORCCI</name>
<evidence type="ECO:0000259" key="3">
    <source>
        <dbReference type="PROSITE" id="PS50132"/>
    </source>
</evidence>
<evidence type="ECO:0000313" key="6">
    <source>
        <dbReference type="EMBL" id="ODM98180.1"/>
    </source>
</evidence>
<dbReference type="STRING" id="48709.A0A1D2MYV4"/>
<comment type="caution">
    <text evidence="6">The sequence shown here is derived from an EMBL/GenBank/DDBJ whole genome shotgun (WGS) entry which is preliminary data.</text>
</comment>
<dbReference type="Pfam" id="PF02194">
    <property type="entry name" value="PXA"/>
    <property type="match status" value="1"/>
</dbReference>
<dbReference type="EMBL" id="LJIJ01000375">
    <property type="protein sequence ID" value="ODM98180.1"/>
    <property type="molecule type" value="Genomic_DNA"/>
</dbReference>
<dbReference type="Pfam" id="PF00615">
    <property type="entry name" value="RGS"/>
    <property type="match status" value="1"/>
</dbReference>
<protein>
    <submittedName>
        <fullName evidence="6">Sorting nexin-13</fullName>
    </submittedName>
</protein>
<dbReference type="SUPFAM" id="SSF48097">
    <property type="entry name" value="Regulator of G-protein signaling, RGS"/>
    <property type="match status" value="1"/>
</dbReference>
<dbReference type="OrthoDB" id="5772781at2759"/>
<dbReference type="Pfam" id="PF00787">
    <property type="entry name" value="PX"/>
    <property type="match status" value="1"/>
</dbReference>
<dbReference type="OMA" id="CETINNT"/>
<dbReference type="InterPro" id="IPR016137">
    <property type="entry name" value="RGS"/>
</dbReference>
<feature type="compositionally biased region" description="Polar residues" evidence="2">
    <location>
        <begin position="997"/>
        <end position="1006"/>
    </location>
</feature>
<sequence>MGVQYYVSFTKMLPRRRLKLWFFEGQRQIGRLEYQNLITQDGQSNPNEASMALPWRALPRSVCCVWNSNCCRFSHGGAGCNCRVYLYSANNADDKTRVKLTVSSRSYTIPTPNRQPRQKLDMRLSGSAIIDETLHEMIDFVLRDYIHSWYDYVSEDDEFIHELRKALQEILVNLSSRVKEIDWIPFLTTSLVDDAASHLRLYRTALNKVKENSNRDLLSEFFDLEASMEKNLCRDMVCIDDSHLQDYLNGIMESIMYLLLSPDIYSCSPIGVLAQDLVVQYVLMPVLNMISDPDFVNQYVVWLCQGFPISGEAFLTVIRTSDSQEEMTAVDTFFQDQHLELKRLQNELGEDNSMKQQAKYLALIRKAVEQRISSLKDGGEDDWNEEWQNYLMSPGVKLHNLSLNEILKDSVAMSYFLDYMNSVGGTNHLLLFLNTHAWRNSANNSILAIESSNKNVQMGRDESENNQAMLECLRDSASNVYDEFLAETAVHKVKLPENVVKRFHIQLRTESIRLSLFDDIQETLVDVMQNTEKFYPSFIRNKLYVKCLMELDLLKGDSMSANSGSDEEDEDLCSLEEDIMDQQDRDIDEYQTCRDCLKVRMQSLGLRSDELLCWEKSYLDKKYRLFAEIIEAGLTSEKGKQFGVYAVAVTRKGIGDGIEKKWHIYRRYSDFYDFHQWIKSKWMRMNKIEFPGKQAFGTTDRSFLEKRMAALNKYLLIIFSFTSEQCFGESLQDALLHFFEPGNYQVKKKQLSEKLDNFVNPLKQSVKTVTHAVKSAPDSFINTFDGFTKIFSSKSPESDQFNTLKVGSSIDTEVDDNIPLRIILLMMDEVFDLKSRNQWLRRRIVAFIREILKAMLGDTINRRIVDYVAYLTSPDRVSGYLRNLQRTLWPNGQRIGQSSNRDTHTKMRTRVAAKAALLSCISDELKRLLGSDTTRRGVLCVFDLLQNRVLNRRLTLVLFEGILKTLFPDKPLVSIIQRLHYRSNRVGKNRPFIVPNSKLNPGTSVTMAHLSPRGSRKKKSA</sequence>
<feature type="domain" description="PXA" evidence="5">
    <location>
        <begin position="127"/>
        <end position="308"/>
    </location>
</feature>
<keyword evidence="7" id="KW-1185">Reference proteome</keyword>
<dbReference type="SUPFAM" id="SSF64268">
    <property type="entry name" value="PX domain"/>
    <property type="match status" value="1"/>
</dbReference>
<dbReference type="InterPro" id="IPR036305">
    <property type="entry name" value="RGS_sf"/>
</dbReference>
<evidence type="ECO:0000259" key="4">
    <source>
        <dbReference type="PROSITE" id="PS50195"/>
    </source>
</evidence>
<dbReference type="InterPro" id="IPR003114">
    <property type="entry name" value="Phox_assoc"/>
</dbReference>
<dbReference type="SMART" id="SM00312">
    <property type="entry name" value="PX"/>
    <property type="match status" value="1"/>
</dbReference>
<evidence type="ECO:0000256" key="2">
    <source>
        <dbReference type="SAM" id="MobiDB-lite"/>
    </source>
</evidence>